<evidence type="ECO:0000256" key="2">
    <source>
        <dbReference type="SAM" id="SignalP"/>
    </source>
</evidence>
<dbReference type="RefSeq" id="WP_197745192.1">
    <property type="nucleotide sequence ID" value="NZ_LR778175.1"/>
</dbReference>
<dbReference type="InterPro" id="IPR025433">
    <property type="entry name" value="DUF4168"/>
</dbReference>
<proteinExistence type="predicted"/>
<evidence type="ECO:0000259" key="3">
    <source>
        <dbReference type="Pfam" id="PF13767"/>
    </source>
</evidence>
<accession>A0A7G1Q9Q1</accession>
<name>A0A7G1Q9Q1_9GAMM</name>
<dbReference type="Pfam" id="PF13767">
    <property type="entry name" value="DUF4168"/>
    <property type="match status" value="1"/>
</dbReference>
<sequence>MTHQFYKIITALTTALGIVLFTSVVFAQESQQGQTPSSAMQEEQNVSSPSDSELRHFANAATDIQKIQQNALPQIQQAKSEDDRIKLQQDAQQKMISAVQSHKLTINRYQQIASAMQTDQALQKKLMQLMQKK</sequence>
<dbReference type="AlphaFoldDB" id="A0A7G1Q9Q1"/>
<feature type="domain" description="DUF4168" evidence="3">
    <location>
        <begin position="50"/>
        <end position="125"/>
    </location>
</feature>
<organism evidence="4 5">
    <name type="scientific">Candidatus Nitrosacidococcus tergens</name>
    <dbReference type="NCBI Taxonomy" id="553981"/>
    <lineage>
        <taxon>Bacteria</taxon>
        <taxon>Pseudomonadati</taxon>
        <taxon>Pseudomonadota</taxon>
        <taxon>Gammaproteobacteria</taxon>
        <taxon>Chromatiales</taxon>
        <taxon>Chromatiaceae</taxon>
        <taxon>Candidatus Nitrosacidococcus</taxon>
    </lineage>
</organism>
<feature type="signal peptide" evidence="2">
    <location>
        <begin position="1"/>
        <end position="27"/>
    </location>
</feature>
<dbReference type="EMBL" id="LR778175">
    <property type="protein sequence ID" value="CAB1275903.1"/>
    <property type="molecule type" value="Genomic_DNA"/>
</dbReference>
<keyword evidence="2" id="KW-0732">Signal</keyword>
<keyword evidence="5" id="KW-1185">Reference proteome</keyword>
<dbReference type="Proteomes" id="UP000516072">
    <property type="component" value="Chromosome"/>
</dbReference>
<feature type="compositionally biased region" description="Polar residues" evidence="1">
    <location>
        <begin position="31"/>
        <end position="51"/>
    </location>
</feature>
<feature type="region of interest" description="Disordered" evidence="1">
    <location>
        <begin position="31"/>
        <end position="53"/>
    </location>
</feature>
<dbReference type="KEGG" id="ntg:NSCAC_0900"/>
<evidence type="ECO:0000313" key="5">
    <source>
        <dbReference type="Proteomes" id="UP000516072"/>
    </source>
</evidence>
<reference evidence="4 5" key="1">
    <citation type="submission" date="2020-03" db="EMBL/GenBank/DDBJ databases">
        <authorList>
            <person name="Picone N."/>
        </authorList>
    </citation>
    <scope>NUCLEOTIDE SEQUENCE [LARGE SCALE GENOMIC DNA]</scope>
    <source>
        <strain evidence="4">NSCAC1</strain>
    </source>
</reference>
<gene>
    <name evidence="4" type="ORF">NSCAC_0900</name>
</gene>
<evidence type="ECO:0000313" key="4">
    <source>
        <dbReference type="EMBL" id="CAB1275903.1"/>
    </source>
</evidence>
<evidence type="ECO:0000256" key="1">
    <source>
        <dbReference type="SAM" id="MobiDB-lite"/>
    </source>
</evidence>
<protein>
    <recommendedName>
        <fullName evidence="3">DUF4168 domain-containing protein</fullName>
    </recommendedName>
</protein>
<feature type="chain" id="PRO_5028930877" description="DUF4168 domain-containing protein" evidence="2">
    <location>
        <begin position="28"/>
        <end position="133"/>
    </location>
</feature>